<dbReference type="PANTHER" id="PTHR43280:SF28">
    <property type="entry name" value="HTH-TYPE TRANSCRIPTIONAL ACTIVATOR RHAS"/>
    <property type="match status" value="1"/>
</dbReference>
<protein>
    <submittedName>
        <fullName evidence="5">HTH-type transcriptional activator RhaR</fullName>
    </submittedName>
</protein>
<dbReference type="GO" id="GO:0043565">
    <property type="term" value="F:sequence-specific DNA binding"/>
    <property type="evidence" value="ECO:0007669"/>
    <property type="project" value="InterPro"/>
</dbReference>
<feature type="domain" description="HTH araC/xylS-type" evidence="4">
    <location>
        <begin position="190"/>
        <end position="288"/>
    </location>
</feature>
<dbReference type="PROSITE" id="PS00041">
    <property type="entry name" value="HTH_ARAC_FAMILY_1"/>
    <property type="match status" value="1"/>
</dbReference>
<dbReference type="Gene3D" id="1.10.10.60">
    <property type="entry name" value="Homeodomain-like"/>
    <property type="match status" value="2"/>
</dbReference>
<dbReference type="InterPro" id="IPR018060">
    <property type="entry name" value="HTH_AraC"/>
</dbReference>
<sequence length="291" mass="34126">MRQYELISKNEKRNIFFNCIPFCIEKLKLTESDHAHIHEFSQLTIVTGGRGKIIVNNYEKNLTEGCVYVINSFTPHHLHEVEGLEIIHLLFHADDLMKYAGTLKQNEGFQSLFVLQATLNESMDLTNVLHLLYDELYYISNICDHLLEEVSCSENGYEVMVHSYFMILITYLSRIYEKNDSQNGQKQKFQKVISYLEDHYTEPLIVEDLAALACLSERQFRRLFTEKYGLSPKKYCLNLRMKESCYLLKSTNLSISEISVKTGFEDANYFSRQFKKHTGLTPKEYRKLETF</sequence>
<dbReference type="InterPro" id="IPR003313">
    <property type="entry name" value="AraC-bd"/>
</dbReference>
<dbReference type="Gene3D" id="2.60.120.10">
    <property type="entry name" value="Jelly Rolls"/>
    <property type="match status" value="1"/>
</dbReference>
<dbReference type="SMART" id="SM00342">
    <property type="entry name" value="HTH_ARAC"/>
    <property type="match status" value="1"/>
</dbReference>
<keyword evidence="1" id="KW-0805">Transcription regulation</keyword>
<evidence type="ECO:0000313" key="5">
    <source>
        <dbReference type="EMBL" id="VYT63908.1"/>
    </source>
</evidence>
<evidence type="ECO:0000256" key="3">
    <source>
        <dbReference type="ARBA" id="ARBA00023163"/>
    </source>
</evidence>
<dbReference type="InterPro" id="IPR014710">
    <property type="entry name" value="RmlC-like_jellyroll"/>
</dbReference>
<dbReference type="InterPro" id="IPR020449">
    <property type="entry name" value="Tscrpt_reg_AraC-type_HTH"/>
</dbReference>
<dbReference type="EMBL" id="CACRTR010000001">
    <property type="protein sequence ID" value="VYT63908.1"/>
    <property type="molecule type" value="Genomic_DNA"/>
</dbReference>
<proteinExistence type="predicted"/>
<dbReference type="SUPFAM" id="SSF46689">
    <property type="entry name" value="Homeodomain-like"/>
    <property type="match status" value="2"/>
</dbReference>
<dbReference type="AlphaFoldDB" id="A0A6N2YE06"/>
<dbReference type="InterPro" id="IPR037923">
    <property type="entry name" value="HTH-like"/>
</dbReference>
<dbReference type="InterPro" id="IPR018062">
    <property type="entry name" value="HTH_AraC-typ_CS"/>
</dbReference>
<dbReference type="SUPFAM" id="SSF51215">
    <property type="entry name" value="Regulatory protein AraC"/>
    <property type="match status" value="1"/>
</dbReference>
<accession>A0A6N2YE06</accession>
<evidence type="ECO:0000256" key="2">
    <source>
        <dbReference type="ARBA" id="ARBA00023125"/>
    </source>
</evidence>
<dbReference type="InterPro" id="IPR009057">
    <property type="entry name" value="Homeodomain-like_sf"/>
</dbReference>
<evidence type="ECO:0000256" key="1">
    <source>
        <dbReference type="ARBA" id="ARBA00023015"/>
    </source>
</evidence>
<dbReference type="GO" id="GO:0003700">
    <property type="term" value="F:DNA-binding transcription factor activity"/>
    <property type="evidence" value="ECO:0007669"/>
    <property type="project" value="InterPro"/>
</dbReference>
<gene>
    <name evidence="5" type="primary">rhaR</name>
    <name evidence="5" type="ORF">ELLFYP34_00088</name>
</gene>
<keyword evidence="3" id="KW-0804">Transcription</keyword>
<keyword evidence="2" id="KW-0238">DNA-binding</keyword>
<name>A0A6N2YE06_EUBLI</name>
<dbReference type="PROSITE" id="PS01124">
    <property type="entry name" value="HTH_ARAC_FAMILY_2"/>
    <property type="match status" value="1"/>
</dbReference>
<dbReference type="Pfam" id="PF02311">
    <property type="entry name" value="AraC_binding"/>
    <property type="match status" value="1"/>
</dbReference>
<dbReference type="Pfam" id="PF12833">
    <property type="entry name" value="HTH_18"/>
    <property type="match status" value="1"/>
</dbReference>
<organism evidence="5">
    <name type="scientific">Eubacterium limosum</name>
    <dbReference type="NCBI Taxonomy" id="1736"/>
    <lineage>
        <taxon>Bacteria</taxon>
        <taxon>Bacillati</taxon>
        <taxon>Bacillota</taxon>
        <taxon>Clostridia</taxon>
        <taxon>Eubacteriales</taxon>
        <taxon>Eubacteriaceae</taxon>
        <taxon>Eubacterium</taxon>
    </lineage>
</organism>
<dbReference type="PRINTS" id="PR00032">
    <property type="entry name" value="HTHARAC"/>
</dbReference>
<evidence type="ECO:0000259" key="4">
    <source>
        <dbReference type="PROSITE" id="PS01124"/>
    </source>
</evidence>
<dbReference type="PANTHER" id="PTHR43280">
    <property type="entry name" value="ARAC-FAMILY TRANSCRIPTIONAL REGULATOR"/>
    <property type="match status" value="1"/>
</dbReference>
<reference evidence="5" key="1">
    <citation type="submission" date="2019-11" db="EMBL/GenBank/DDBJ databases">
        <authorList>
            <person name="Feng L."/>
        </authorList>
    </citation>
    <scope>NUCLEOTIDE SEQUENCE</scope>
    <source>
        <strain evidence="5">ElimosumLFYP34</strain>
    </source>
</reference>